<feature type="compositionally biased region" description="Low complexity" evidence="1">
    <location>
        <begin position="88"/>
        <end position="102"/>
    </location>
</feature>
<gene>
    <name evidence="2" type="ORF">LITE_LOCUS40326</name>
</gene>
<name>A0AAV0PY49_9ROSI</name>
<sequence>SASSSSSYSNKSPFLRKSSSLNPPAAAAKGQARVTLKRGVHRQSGGNAPTWRKNRRPVSTSCVAASPCLSVGTSTPPIPDPHHHPTQLSLSLSPRPLARASS</sequence>
<organism evidence="2 3">
    <name type="scientific">Linum tenue</name>
    <dbReference type="NCBI Taxonomy" id="586396"/>
    <lineage>
        <taxon>Eukaryota</taxon>
        <taxon>Viridiplantae</taxon>
        <taxon>Streptophyta</taxon>
        <taxon>Embryophyta</taxon>
        <taxon>Tracheophyta</taxon>
        <taxon>Spermatophyta</taxon>
        <taxon>Magnoliopsida</taxon>
        <taxon>eudicotyledons</taxon>
        <taxon>Gunneridae</taxon>
        <taxon>Pentapetalae</taxon>
        <taxon>rosids</taxon>
        <taxon>fabids</taxon>
        <taxon>Malpighiales</taxon>
        <taxon>Linaceae</taxon>
        <taxon>Linum</taxon>
    </lineage>
</organism>
<feature type="region of interest" description="Disordered" evidence="1">
    <location>
        <begin position="1"/>
        <end position="102"/>
    </location>
</feature>
<reference evidence="2" key="1">
    <citation type="submission" date="2022-08" db="EMBL/GenBank/DDBJ databases">
        <authorList>
            <person name="Gutierrez-Valencia J."/>
        </authorList>
    </citation>
    <scope>NUCLEOTIDE SEQUENCE</scope>
</reference>
<feature type="non-terminal residue" evidence="2">
    <location>
        <position position="1"/>
    </location>
</feature>
<dbReference type="Proteomes" id="UP001154282">
    <property type="component" value="Unassembled WGS sequence"/>
</dbReference>
<keyword evidence="3" id="KW-1185">Reference proteome</keyword>
<comment type="caution">
    <text evidence="2">The sequence shown here is derived from an EMBL/GenBank/DDBJ whole genome shotgun (WGS) entry which is preliminary data.</text>
</comment>
<protein>
    <submittedName>
        <fullName evidence="2">Uncharacterized protein</fullName>
    </submittedName>
</protein>
<feature type="compositionally biased region" description="Low complexity" evidence="1">
    <location>
        <begin position="1"/>
        <end position="12"/>
    </location>
</feature>
<evidence type="ECO:0000256" key="1">
    <source>
        <dbReference type="SAM" id="MobiDB-lite"/>
    </source>
</evidence>
<evidence type="ECO:0000313" key="2">
    <source>
        <dbReference type="EMBL" id="CAI0475131.1"/>
    </source>
</evidence>
<accession>A0AAV0PY49</accession>
<evidence type="ECO:0000313" key="3">
    <source>
        <dbReference type="Proteomes" id="UP001154282"/>
    </source>
</evidence>
<dbReference type="AlphaFoldDB" id="A0AAV0PY49"/>
<dbReference type="EMBL" id="CAMGYJ010000009">
    <property type="protein sequence ID" value="CAI0475131.1"/>
    <property type="molecule type" value="Genomic_DNA"/>
</dbReference>
<proteinExistence type="predicted"/>